<reference evidence="2" key="2">
    <citation type="submission" date="2020-09" db="EMBL/GenBank/DDBJ databases">
        <authorList>
            <person name="Sun Q."/>
            <person name="Ohkuma M."/>
        </authorList>
    </citation>
    <scope>NUCLEOTIDE SEQUENCE</scope>
    <source>
        <strain evidence="2">JCM 4834</strain>
    </source>
</reference>
<name>A0A918VFJ2_9ACTN</name>
<protein>
    <submittedName>
        <fullName evidence="2">Uncharacterized protein</fullName>
    </submittedName>
</protein>
<proteinExistence type="predicted"/>
<feature type="compositionally biased region" description="Polar residues" evidence="1">
    <location>
        <begin position="59"/>
        <end position="75"/>
    </location>
</feature>
<sequence length="75" mass="7776">MRADNSRHLVAAAGNRHEYTRAKAIKALREIDDAGTGVAGEAQVVGAWSGSRKKAESSMARTGTVANNASAPRGP</sequence>
<gene>
    <name evidence="2" type="ORF">GCM10010371_62340</name>
</gene>
<dbReference type="AlphaFoldDB" id="A0A918VFJ2"/>
<dbReference type="Proteomes" id="UP000634660">
    <property type="component" value="Unassembled WGS sequence"/>
</dbReference>
<reference evidence="2" key="1">
    <citation type="journal article" date="2014" name="Int. J. Syst. Evol. Microbiol.">
        <title>Complete genome sequence of Corynebacterium casei LMG S-19264T (=DSM 44701T), isolated from a smear-ripened cheese.</title>
        <authorList>
            <consortium name="US DOE Joint Genome Institute (JGI-PGF)"/>
            <person name="Walter F."/>
            <person name="Albersmeier A."/>
            <person name="Kalinowski J."/>
            <person name="Ruckert C."/>
        </authorList>
    </citation>
    <scope>NUCLEOTIDE SEQUENCE</scope>
    <source>
        <strain evidence="2">JCM 4834</strain>
    </source>
</reference>
<accession>A0A918VFJ2</accession>
<dbReference type="EMBL" id="BMVX01000036">
    <property type="protein sequence ID" value="GGZ94069.1"/>
    <property type="molecule type" value="Genomic_DNA"/>
</dbReference>
<evidence type="ECO:0000313" key="2">
    <source>
        <dbReference type="EMBL" id="GGZ94069.1"/>
    </source>
</evidence>
<dbReference type="RefSeq" id="WP_189829107.1">
    <property type="nucleotide sequence ID" value="NZ_BMVX01000036.1"/>
</dbReference>
<evidence type="ECO:0000256" key="1">
    <source>
        <dbReference type="SAM" id="MobiDB-lite"/>
    </source>
</evidence>
<feature type="region of interest" description="Disordered" evidence="1">
    <location>
        <begin position="51"/>
        <end position="75"/>
    </location>
</feature>
<comment type="caution">
    <text evidence="2">The sequence shown here is derived from an EMBL/GenBank/DDBJ whole genome shotgun (WGS) entry which is preliminary data.</text>
</comment>
<evidence type="ECO:0000313" key="3">
    <source>
        <dbReference type="Proteomes" id="UP000634660"/>
    </source>
</evidence>
<organism evidence="2 3">
    <name type="scientific">Streptomyces subrutilus</name>
    <dbReference type="NCBI Taxonomy" id="36818"/>
    <lineage>
        <taxon>Bacteria</taxon>
        <taxon>Bacillati</taxon>
        <taxon>Actinomycetota</taxon>
        <taxon>Actinomycetes</taxon>
        <taxon>Kitasatosporales</taxon>
        <taxon>Streptomycetaceae</taxon>
        <taxon>Streptomyces</taxon>
    </lineage>
</organism>